<name>A0A5Q0N2Z0_9AGAR</name>
<proteinExistence type="predicted"/>
<keyword evidence="1" id="KW-0812">Transmembrane</keyword>
<accession>A0A5Q0N2Z0</accession>
<protein>
    <submittedName>
        <fullName evidence="2">Uncharacterized protein</fullName>
    </submittedName>
</protein>
<gene>
    <name evidence="2" type="primary">orf120</name>
</gene>
<sequence length="120" mass="13316">MVYTNSNYNYNYNSIPNNHVGAQDPVIRIPSSFWVHFGIIGSAVYAYNRVAGPLKIKLIAGLAALGVSAGTTFHVMATENPVGLNSYMYSLTESLRTGRWQNLTGRMDPNHIEIKKILKN</sequence>
<keyword evidence="1" id="KW-1133">Transmembrane helix</keyword>
<dbReference type="GeneID" id="42437971"/>
<organism evidence="2">
    <name type="scientific">Amanita thiersii</name>
    <dbReference type="NCBI Taxonomy" id="235537"/>
    <lineage>
        <taxon>Eukaryota</taxon>
        <taxon>Fungi</taxon>
        <taxon>Dikarya</taxon>
        <taxon>Basidiomycota</taxon>
        <taxon>Agaricomycotina</taxon>
        <taxon>Agaricomycetes</taxon>
        <taxon>Agaricomycetidae</taxon>
        <taxon>Agaricales</taxon>
        <taxon>Pluteineae</taxon>
        <taxon>Amanitaceae</taxon>
        <taxon>Amanita</taxon>
    </lineage>
</organism>
<keyword evidence="1" id="KW-0472">Membrane</keyword>
<feature type="transmembrane region" description="Helical" evidence="1">
    <location>
        <begin position="58"/>
        <end position="77"/>
    </location>
</feature>
<geneLocation type="mitochondrion" evidence="2"/>
<evidence type="ECO:0000313" key="2">
    <source>
        <dbReference type="EMBL" id="QFZ98711.1"/>
    </source>
</evidence>
<keyword evidence="2" id="KW-0496">Mitochondrion</keyword>
<dbReference type="AlphaFoldDB" id="A0A5Q0N2Z0"/>
<reference evidence="2" key="1">
    <citation type="journal article" name="Front. Microbiol.">
        <title>Comparative Mitogenome Analysis Reveals Mitochondrial Genome Differentiation in Ectomycorrhizal and Asymbiotic Amanita Species.</title>
        <authorList>
            <person name="Li Q."/>
            <person name="He X."/>
            <person name="Ren Y."/>
            <person name="Xiong C."/>
            <person name="Jin X."/>
            <person name="Peng L."/>
            <person name="Huang W."/>
        </authorList>
    </citation>
    <scope>NUCLEOTIDE SEQUENCE</scope>
</reference>
<dbReference type="RefSeq" id="YP_009710762.1">
    <property type="nucleotide sequence ID" value="NC_045201.1"/>
</dbReference>
<evidence type="ECO:0000256" key="1">
    <source>
        <dbReference type="SAM" id="Phobius"/>
    </source>
</evidence>
<dbReference type="EMBL" id="MK993561">
    <property type="protein sequence ID" value="QFZ98711.1"/>
    <property type="molecule type" value="Genomic_DNA"/>
</dbReference>